<feature type="compositionally biased region" description="Polar residues" evidence="1">
    <location>
        <begin position="29"/>
        <end position="40"/>
    </location>
</feature>
<accession>A0A5K3FSW2</accession>
<name>A0A5K3FSW2_MESCO</name>
<sequence length="138" mass="15544">MPVDCRETQDWLRPSWFKMSAPSDVATVENPSPNRRNAGTTERPLLTNHKPEPQVRRLPPESTTLARPLIIYCTPGKVTTKIDTINPFNGRMSSAPLMTHCCKWLLAAATDQQLFVFGEFGSGRYLSSCKMFDLNTNK</sequence>
<dbReference type="InterPro" id="IPR015915">
    <property type="entry name" value="Kelch-typ_b-propeller"/>
</dbReference>
<evidence type="ECO:0000313" key="2">
    <source>
        <dbReference type="WBParaSite" id="MCU_010975-RA"/>
    </source>
</evidence>
<feature type="compositionally biased region" description="Basic and acidic residues" evidence="1">
    <location>
        <begin position="49"/>
        <end position="59"/>
    </location>
</feature>
<dbReference type="SUPFAM" id="SSF117281">
    <property type="entry name" value="Kelch motif"/>
    <property type="match status" value="1"/>
</dbReference>
<dbReference type="AlphaFoldDB" id="A0A5K3FSW2"/>
<proteinExistence type="predicted"/>
<feature type="region of interest" description="Disordered" evidence="1">
    <location>
        <begin position="23"/>
        <end position="61"/>
    </location>
</feature>
<protein>
    <submittedName>
        <fullName evidence="2">Kinesin motor domain-containing protein</fullName>
    </submittedName>
</protein>
<dbReference type="WBParaSite" id="MCU_010975-RA">
    <property type="protein sequence ID" value="MCU_010975-RA"/>
    <property type="gene ID" value="MCU_010975"/>
</dbReference>
<organism evidence="2">
    <name type="scientific">Mesocestoides corti</name>
    <name type="common">Flatworm</name>
    <dbReference type="NCBI Taxonomy" id="53468"/>
    <lineage>
        <taxon>Eukaryota</taxon>
        <taxon>Metazoa</taxon>
        <taxon>Spiralia</taxon>
        <taxon>Lophotrochozoa</taxon>
        <taxon>Platyhelminthes</taxon>
        <taxon>Cestoda</taxon>
        <taxon>Eucestoda</taxon>
        <taxon>Cyclophyllidea</taxon>
        <taxon>Mesocestoididae</taxon>
        <taxon>Mesocestoides</taxon>
    </lineage>
</organism>
<reference evidence="2" key="1">
    <citation type="submission" date="2019-11" db="UniProtKB">
        <authorList>
            <consortium name="WormBaseParasite"/>
        </authorList>
    </citation>
    <scope>IDENTIFICATION</scope>
</reference>
<evidence type="ECO:0000256" key="1">
    <source>
        <dbReference type="SAM" id="MobiDB-lite"/>
    </source>
</evidence>